<sequence>MGIFGKKRSNEKERPGLVSRMVPHARSDSETQDAVAGDARHAPSSTNNFPSIQSGTLSTSIPNQTLTNGPLQQGRVSRDEGPRPMFNANSANSIYPQRSSTDPLDTSNGGMQMNASPASQMRNATMTPGGSMSNEAIGSNLAPGSQNLSSNPPGSLPPAAPQQPSTPERQRQQNIVYPWGKKTIHLNPPRFLDETRRAPAGVLSPAPFPRYGHATNQATGANNEVYIFGGLVRDSVKNDMYIMEVEPIQVQRSTGLKMDVSLTATLVQTSGQAPLPRVGHAAVLVSNVFVLWGGDTKIRAEDSQDEALYLLNLNNREWTRVMAGTEHGPGPVGRYGHSLSIIGSNLLIFGGQVESEFFDELWRFDLNSLKGTPTWQLIRPNSPTPARRTGHSAVVHREKLYIFGGTDGNYHYNDTWCFDFPTQIWTELKCVGYIPAPREGHSACMVDDIMYIFGGRGVDGNDLGDLASFKISSHRWFMFAHMGPAPFGRSGHTMVTTQNRILVVGGESFTGSAQDDPTTLHVLDTSKIKYPAKTERSSSKSDEGTSTIAGAQDAPLPSTPGASTAIATGAPPSMPEMQSPSQQVPQTPSASMHPAVQAPSPSQVTSQPGSQLPPQRSHQPGASISIPGPTTTEEETKGVSNPSLISPSSSSTPYTATQPAGQFSSGASNSLYSGMTSAPPSDLPNTRDLNTAADDSTPHAAPPLNTAVYLNHVGTHETPFQSSMLTNSVPTTNSTGNASRSSGPPITGPTNVPAPMPPVSIERAPSTNFTVPDFNKDVTSQANDPPASREMWLSSMLALAVKQGFVLPESNDSLPVEQFDTGADGSEKEAMVKSLLTLKTQVSSLRADLGDQIKAEETRIATQERARIAALQEAAYYRAKLVASESTNVEERVLIERQRVGQLEKLLATATRENTELERKVGMLTDQAKLEARLRSLVEDRLGETTKRAVAAEEAHIKVYDEYSTLQKHSYVTESLLRDQTAQISSLSSALAQYQAERDSLEQSMSSKTRSADTSRTTLAQFQEALNAAHARTAEYERQRIEHLRQAEAQSQTVMQLRTDLQARVAELAMKNGQLEQQATVVAELESIVSNLQREAQAHREAATGGLAQLLALQQAQNSQRDRAPDSRNADVSQQHLEHVQALQDEAQAMRQLHEEARSSIQKMAASLQQATERSNSLQRTNNKLFAEVTSQRKQLAQALHELSQVRDQSQTSRSSTEAHARELEEVQVKNLALRRLLAENHVEIPDEETLQRPEFLHDRHTAQLQRELEEYRNVAQQSANELQQAREELEHLHQELQQQQREAQTKDIAKARSDLEMMRARAEDAENRLEEATLAHQERTSQLENDYLTAVQFVRNTENMLRRLKDEHLKLRQDNAELRAGFARAPSAAGNVEEQPRTSLATRAN</sequence>
<keyword evidence="2" id="KW-0880">Kelch repeat</keyword>
<organism evidence="8 9">
    <name type="scientific">Malassezia yamatoensis</name>
    <dbReference type="NCBI Taxonomy" id="253288"/>
    <lineage>
        <taxon>Eukaryota</taxon>
        <taxon>Fungi</taxon>
        <taxon>Dikarya</taxon>
        <taxon>Basidiomycota</taxon>
        <taxon>Ustilaginomycotina</taxon>
        <taxon>Malasseziomycetes</taxon>
        <taxon>Malasseziales</taxon>
        <taxon>Malasseziaceae</taxon>
        <taxon>Malassezia</taxon>
    </lineage>
</organism>
<feature type="region of interest" description="Disordered" evidence="7">
    <location>
        <begin position="531"/>
        <end position="704"/>
    </location>
</feature>
<feature type="coiled-coil region" evidence="6">
    <location>
        <begin position="1258"/>
        <end position="1382"/>
    </location>
</feature>
<evidence type="ECO:0000313" key="9">
    <source>
        <dbReference type="Proteomes" id="UP001219567"/>
    </source>
</evidence>
<feature type="coiled-coil region" evidence="6">
    <location>
        <begin position="900"/>
        <end position="927"/>
    </location>
</feature>
<name>A0AAJ5YSR3_9BASI</name>
<protein>
    <submittedName>
        <fullName evidence="8">Uncharacterized protein</fullName>
    </submittedName>
</protein>
<feature type="region of interest" description="Disordered" evidence="7">
    <location>
        <begin position="719"/>
        <end position="750"/>
    </location>
</feature>
<feature type="compositionally biased region" description="Polar residues" evidence="7">
    <location>
        <begin position="599"/>
        <end position="622"/>
    </location>
</feature>
<dbReference type="SMART" id="SM00612">
    <property type="entry name" value="Kelch"/>
    <property type="match status" value="3"/>
</dbReference>
<accession>A0AAJ5YSR3</accession>
<feature type="compositionally biased region" description="Polar residues" evidence="7">
    <location>
        <begin position="1206"/>
        <end position="1216"/>
    </location>
</feature>
<proteinExistence type="predicted"/>
<keyword evidence="4" id="KW-0677">Repeat</keyword>
<feature type="compositionally biased region" description="Polar residues" evidence="7">
    <location>
        <begin position="654"/>
        <end position="689"/>
    </location>
</feature>
<dbReference type="GO" id="GO:0005737">
    <property type="term" value="C:cytoplasm"/>
    <property type="evidence" value="ECO:0007669"/>
    <property type="project" value="UniProtKB-SubCell"/>
</dbReference>
<feature type="region of interest" description="Disordered" evidence="7">
    <location>
        <begin position="1151"/>
        <end position="1180"/>
    </location>
</feature>
<keyword evidence="9" id="KW-1185">Reference proteome</keyword>
<feature type="compositionally biased region" description="Low complexity" evidence="7">
    <location>
        <begin position="143"/>
        <end position="153"/>
    </location>
</feature>
<evidence type="ECO:0000256" key="3">
    <source>
        <dbReference type="ARBA" id="ARBA00022490"/>
    </source>
</evidence>
<dbReference type="PANTHER" id="PTHR46647">
    <property type="entry name" value="RAB9 EFFECTOR PROTEIN WITH KELCH MOTIFS"/>
    <property type="match status" value="1"/>
</dbReference>
<evidence type="ECO:0000256" key="6">
    <source>
        <dbReference type="SAM" id="Coils"/>
    </source>
</evidence>
<dbReference type="FunFam" id="2.120.10.80:FF:000049">
    <property type="entry name" value="Cell polarity protein (Tea1)"/>
    <property type="match status" value="1"/>
</dbReference>
<evidence type="ECO:0000256" key="5">
    <source>
        <dbReference type="ARBA" id="ARBA00023054"/>
    </source>
</evidence>
<reference evidence="8 9" key="1">
    <citation type="submission" date="2023-03" db="EMBL/GenBank/DDBJ databases">
        <title>Mating type loci evolution in Malassezia.</title>
        <authorList>
            <person name="Coelho M.A."/>
        </authorList>
    </citation>
    <scope>NUCLEOTIDE SEQUENCE [LARGE SCALE GENOMIC DNA]</scope>
    <source>
        <strain evidence="8 9">CBS 9725</strain>
    </source>
</reference>
<feature type="compositionally biased region" description="Polar residues" evidence="7">
    <location>
        <begin position="1159"/>
        <end position="1180"/>
    </location>
</feature>
<feature type="compositionally biased region" description="Low complexity" evidence="7">
    <location>
        <begin position="575"/>
        <end position="591"/>
    </location>
</feature>
<dbReference type="SUPFAM" id="SSF117281">
    <property type="entry name" value="Kelch motif"/>
    <property type="match status" value="1"/>
</dbReference>
<dbReference type="InterPro" id="IPR006652">
    <property type="entry name" value="Kelch_1"/>
</dbReference>
<feature type="region of interest" description="Disordered" evidence="7">
    <location>
        <begin position="1"/>
        <end position="171"/>
    </location>
</feature>
<evidence type="ECO:0000256" key="1">
    <source>
        <dbReference type="ARBA" id="ARBA00004496"/>
    </source>
</evidence>
<feature type="compositionally biased region" description="Basic and acidic residues" evidence="7">
    <location>
        <begin position="1120"/>
        <end position="1129"/>
    </location>
</feature>
<keyword evidence="5 6" id="KW-0175">Coiled coil</keyword>
<dbReference type="InterPro" id="IPR015915">
    <property type="entry name" value="Kelch-typ_b-propeller"/>
</dbReference>
<gene>
    <name evidence="8" type="ORF">MYAM1_001268</name>
</gene>
<feature type="region of interest" description="Disordered" evidence="7">
    <location>
        <begin position="1203"/>
        <end position="1223"/>
    </location>
</feature>
<evidence type="ECO:0000256" key="7">
    <source>
        <dbReference type="SAM" id="MobiDB-lite"/>
    </source>
</evidence>
<dbReference type="InterPro" id="IPR052124">
    <property type="entry name" value="Rab9_kelch_effector"/>
</dbReference>
<dbReference type="Proteomes" id="UP001219567">
    <property type="component" value="Chromosome 1"/>
</dbReference>
<evidence type="ECO:0000313" key="8">
    <source>
        <dbReference type="EMBL" id="WFC98540.1"/>
    </source>
</evidence>
<feature type="compositionally biased region" description="Basic and acidic residues" evidence="7">
    <location>
        <begin position="531"/>
        <end position="543"/>
    </location>
</feature>
<evidence type="ECO:0000256" key="4">
    <source>
        <dbReference type="ARBA" id="ARBA00022737"/>
    </source>
</evidence>
<dbReference type="Pfam" id="PF24681">
    <property type="entry name" value="Kelch_KLHDC2_KLHL20_DRC7"/>
    <property type="match status" value="1"/>
</dbReference>
<feature type="compositionally biased region" description="Polar residues" evidence="7">
    <location>
        <begin position="43"/>
        <end position="75"/>
    </location>
</feature>
<keyword evidence="3" id="KW-0963">Cytoplasm</keyword>
<feature type="region of interest" description="Disordered" evidence="7">
    <location>
        <begin position="1114"/>
        <end position="1135"/>
    </location>
</feature>
<comment type="subcellular location">
    <subcellularLocation>
        <location evidence="1">Cytoplasm</location>
    </subcellularLocation>
</comment>
<feature type="coiled-coil region" evidence="6">
    <location>
        <begin position="977"/>
        <end position="1102"/>
    </location>
</feature>
<evidence type="ECO:0000256" key="2">
    <source>
        <dbReference type="ARBA" id="ARBA00022441"/>
    </source>
</evidence>
<feature type="region of interest" description="Disordered" evidence="7">
    <location>
        <begin position="1384"/>
        <end position="1406"/>
    </location>
</feature>
<dbReference type="Gene3D" id="2.120.10.80">
    <property type="entry name" value="Kelch-type beta propeller"/>
    <property type="match status" value="1"/>
</dbReference>
<feature type="compositionally biased region" description="Low complexity" evidence="7">
    <location>
        <begin position="640"/>
        <end position="653"/>
    </location>
</feature>
<dbReference type="EMBL" id="CP119943">
    <property type="protein sequence ID" value="WFC98540.1"/>
    <property type="molecule type" value="Genomic_DNA"/>
</dbReference>
<dbReference type="PANTHER" id="PTHR46647:SF1">
    <property type="entry name" value="RAB9 EFFECTOR PROTEIN WITH KELCH MOTIFS"/>
    <property type="match status" value="1"/>
</dbReference>
<feature type="compositionally biased region" description="Polar residues" evidence="7">
    <location>
        <begin position="87"/>
        <end position="137"/>
    </location>
</feature>